<evidence type="ECO:0000313" key="3">
    <source>
        <dbReference type="EMBL" id="KPV50278.1"/>
    </source>
</evidence>
<dbReference type="AlphaFoldDB" id="A0A0P9CW91"/>
<dbReference type="InterPro" id="IPR004394">
    <property type="entry name" value="Iojap/RsfS/C7orf30"/>
</dbReference>
<keyword evidence="4" id="KW-1185">Reference proteome</keyword>
<protein>
    <recommendedName>
        <fullName evidence="2">Ribosomal silencing factor RsfS</fullName>
    </recommendedName>
</protein>
<sequence length="116" mass="13018">MIIESSTLARRAVELAEDKQASDIVMLDLQKLSAVADYFVICTGESDRQLKAIVDSIDETIGREFGRDARIEGTPDTGWVLLDYGDVVVHIFSVALRDFYRLERLWSKATPVVVVQ</sequence>
<accession>A0A0P9CW91</accession>
<dbReference type="Proteomes" id="UP000050509">
    <property type="component" value="Unassembled WGS sequence"/>
</dbReference>
<comment type="subcellular location">
    <subcellularLocation>
        <location evidence="2">Cytoplasm</location>
    </subcellularLocation>
</comment>
<dbReference type="Pfam" id="PF02410">
    <property type="entry name" value="RsfS"/>
    <property type="match status" value="1"/>
</dbReference>
<evidence type="ECO:0000256" key="2">
    <source>
        <dbReference type="HAMAP-Rule" id="MF_01477"/>
    </source>
</evidence>
<dbReference type="GO" id="GO:0017148">
    <property type="term" value="P:negative regulation of translation"/>
    <property type="evidence" value="ECO:0007669"/>
    <property type="project" value="UniProtKB-UniRule"/>
</dbReference>
<name>A0A0P9CW91_9CHLR</name>
<dbReference type="GO" id="GO:0042256">
    <property type="term" value="P:cytosolic ribosome assembly"/>
    <property type="evidence" value="ECO:0007669"/>
    <property type="project" value="UniProtKB-UniRule"/>
</dbReference>
<dbReference type="InterPro" id="IPR043519">
    <property type="entry name" value="NT_sf"/>
</dbReference>
<organism evidence="3 4">
    <name type="scientific">Kouleothrix aurantiaca</name>
    <dbReference type="NCBI Taxonomy" id="186479"/>
    <lineage>
        <taxon>Bacteria</taxon>
        <taxon>Bacillati</taxon>
        <taxon>Chloroflexota</taxon>
        <taxon>Chloroflexia</taxon>
        <taxon>Chloroflexales</taxon>
        <taxon>Roseiflexineae</taxon>
        <taxon>Roseiflexaceae</taxon>
        <taxon>Kouleothrix</taxon>
    </lineage>
</organism>
<comment type="similarity">
    <text evidence="1 2">Belongs to the Iojap/RsfS family.</text>
</comment>
<dbReference type="GO" id="GO:0090071">
    <property type="term" value="P:negative regulation of ribosome biogenesis"/>
    <property type="evidence" value="ECO:0007669"/>
    <property type="project" value="UniProtKB-UniRule"/>
</dbReference>
<dbReference type="GO" id="GO:0005737">
    <property type="term" value="C:cytoplasm"/>
    <property type="evidence" value="ECO:0007669"/>
    <property type="project" value="UniProtKB-SubCell"/>
</dbReference>
<comment type="function">
    <text evidence="2">Functions as a ribosomal silencing factor. Interacts with ribosomal protein uL14 (rplN), blocking formation of intersubunit bridge B8. Prevents association of the 30S and 50S ribosomal subunits and the formation of functional ribosomes, thus repressing translation.</text>
</comment>
<gene>
    <name evidence="2" type="primary">rsfS</name>
    <name evidence="3" type="ORF">SE17_27870</name>
</gene>
<dbReference type="PANTHER" id="PTHR21043">
    <property type="entry name" value="IOJAP SUPERFAMILY ORTHOLOG"/>
    <property type="match status" value="1"/>
</dbReference>
<dbReference type="SUPFAM" id="SSF81301">
    <property type="entry name" value="Nucleotidyltransferase"/>
    <property type="match status" value="1"/>
</dbReference>
<dbReference type="PANTHER" id="PTHR21043:SF0">
    <property type="entry name" value="MITOCHONDRIAL ASSEMBLY OF RIBOSOMAL LARGE SUBUNIT PROTEIN 1"/>
    <property type="match status" value="1"/>
</dbReference>
<dbReference type="Gene3D" id="3.30.460.10">
    <property type="entry name" value="Beta Polymerase, domain 2"/>
    <property type="match status" value="1"/>
</dbReference>
<reference evidence="3 4" key="1">
    <citation type="submission" date="2015-09" db="EMBL/GenBank/DDBJ databases">
        <title>Draft genome sequence of Kouleothrix aurantiaca JCM 19913.</title>
        <authorList>
            <person name="Hemp J."/>
        </authorList>
    </citation>
    <scope>NUCLEOTIDE SEQUENCE [LARGE SCALE GENOMIC DNA]</scope>
    <source>
        <strain evidence="3 4">COM-B</strain>
    </source>
</reference>
<evidence type="ECO:0000256" key="1">
    <source>
        <dbReference type="ARBA" id="ARBA00010574"/>
    </source>
</evidence>
<keyword evidence="2" id="KW-0963">Cytoplasm</keyword>
<keyword evidence="2" id="KW-0810">Translation regulation</keyword>
<proteinExistence type="inferred from homology"/>
<dbReference type="EMBL" id="LJCR01001481">
    <property type="protein sequence ID" value="KPV50278.1"/>
    <property type="molecule type" value="Genomic_DNA"/>
</dbReference>
<comment type="caution">
    <text evidence="3">The sequence shown here is derived from an EMBL/GenBank/DDBJ whole genome shotgun (WGS) entry which is preliminary data.</text>
</comment>
<comment type="subunit">
    <text evidence="2">Interacts with ribosomal protein uL14 (rplN).</text>
</comment>
<dbReference type="NCBIfam" id="TIGR00090">
    <property type="entry name" value="rsfS_iojap_ybeB"/>
    <property type="match status" value="1"/>
</dbReference>
<dbReference type="PATRIC" id="fig|186479.3.peg.1945"/>
<dbReference type="HAMAP" id="MF_01477">
    <property type="entry name" value="Iojap_RsfS"/>
    <property type="match status" value="1"/>
</dbReference>
<evidence type="ECO:0000313" key="4">
    <source>
        <dbReference type="Proteomes" id="UP000050509"/>
    </source>
</evidence>
<dbReference type="GO" id="GO:0043023">
    <property type="term" value="F:ribosomal large subunit binding"/>
    <property type="evidence" value="ECO:0007669"/>
    <property type="project" value="TreeGrafter"/>
</dbReference>
<keyword evidence="2" id="KW-0678">Repressor</keyword>